<dbReference type="PANTHER" id="PTHR23502">
    <property type="entry name" value="MAJOR FACILITATOR SUPERFAMILY"/>
    <property type="match status" value="1"/>
</dbReference>
<dbReference type="PANTHER" id="PTHR23502:SF181">
    <property type="entry name" value="MAJOR FACILITATOR SUPERFAMILY (MFS) PROFILE DOMAIN-CONTAINING PROTEIN"/>
    <property type="match status" value="1"/>
</dbReference>
<proteinExistence type="predicted"/>
<evidence type="ECO:0000259" key="7">
    <source>
        <dbReference type="PROSITE" id="PS50850"/>
    </source>
</evidence>
<evidence type="ECO:0000256" key="3">
    <source>
        <dbReference type="ARBA" id="ARBA00022989"/>
    </source>
</evidence>
<feature type="transmembrane region" description="Helical" evidence="6">
    <location>
        <begin position="302"/>
        <end position="323"/>
    </location>
</feature>
<feature type="transmembrane region" description="Helical" evidence="6">
    <location>
        <begin position="86"/>
        <end position="104"/>
    </location>
</feature>
<evidence type="ECO:0000313" key="8">
    <source>
        <dbReference type="EMBL" id="KKY18080.1"/>
    </source>
</evidence>
<feature type="transmembrane region" description="Helical" evidence="6">
    <location>
        <begin position="175"/>
        <end position="201"/>
    </location>
</feature>
<reference evidence="8 9" key="1">
    <citation type="submission" date="2015-05" db="EMBL/GenBank/DDBJ databases">
        <title>Distinctive expansion of gene families associated with plant cell wall degradation and secondary metabolism in the genomes of grapevine trunk pathogens.</title>
        <authorList>
            <person name="Lawrence D.P."/>
            <person name="Travadon R."/>
            <person name="Rolshausen P.E."/>
            <person name="Baumgartner K."/>
        </authorList>
    </citation>
    <scope>NUCLEOTIDE SEQUENCE [LARGE SCALE GENOMIC DNA]</scope>
    <source>
        <strain evidence="8">UCRPC4</strain>
    </source>
</reference>
<reference evidence="8 9" key="2">
    <citation type="submission" date="2015-05" db="EMBL/GenBank/DDBJ databases">
        <authorList>
            <person name="Morales-Cruz A."/>
            <person name="Amrine K.C."/>
            <person name="Cantu D."/>
        </authorList>
    </citation>
    <scope>NUCLEOTIDE SEQUENCE [LARGE SCALE GENOMIC DNA]</scope>
    <source>
        <strain evidence="8">UCRPC4</strain>
    </source>
</reference>
<dbReference type="GO" id="GO:0022857">
    <property type="term" value="F:transmembrane transporter activity"/>
    <property type="evidence" value="ECO:0007669"/>
    <property type="project" value="InterPro"/>
</dbReference>
<dbReference type="InterPro" id="IPR036259">
    <property type="entry name" value="MFS_trans_sf"/>
</dbReference>
<evidence type="ECO:0000256" key="6">
    <source>
        <dbReference type="SAM" id="Phobius"/>
    </source>
</evidence>
<accession>A0A0G2GMI7</accession>
<gene>
    <name evidence="8" type="ORF">UCRPC4_g05284</name>
</gene>
<dbReference type="PROSITE" id="PS50850">
    <property type="entry name" value="MFS"/>
    <property type="match status" value="1"/>
</dbReference>
<name>A0A0G2GMI7_PHACM</name>
<feature type="domain" description="Major facilitator superfamily (MFS) profile" evidence="7">
    <location>
        <begin position="50"/>
        <end position="333"/>
    </location>
</feature>
<feature type="compositionally biased region" description="Basic and acidic residues" evidence="5">
    <location>
        <begin position="243"/>
        <end position="258"/>
    </location>
</feature>
<feature type="transmembrane region" description="Helical" evidence="6">
    <location>
        <begin position="45"/>
        <end position="65"/>
    </location>
</feature>
<keyword evidence="3 6" id="KW-1133">Transmembrane helix</keyword>
<dbReference type="SUPFAM" id="SSF103473">
    <property type="entry name" value="MFS general substrate transporter"/>
    <property type="match status" value="1"/>
</dbReference>
<evidence type="ECO:0000256" key="4">
    <source>
        <dbReference type="ARBA" id="ARBA00023136"/>
    </source>
</evidence>
<comment type="caution">
    <text evidence="8">The sequence shown here is derived from an EMBL/GenBank/DDBJ whole genome shotgun (WGS) entry which is preliminary data.</text>
</comment>
<dbReference type="EMBL" id="LCWF01000133">
    <property type="protein sequence ID" value="KKY18080.1"/>
    <property type="molecule type" value="Genomic_DNA"/>
</dbReference>
<evidence type="ECO:0000256" key="5">
    <source>
        <dbReference type="SAM" id="MobiDB-lite"/>
    </source>
</evidence>
<keyword evidence="2 6" id="KW-0812">Transmembrane</keyword>
<feature type="transmembrane region" description="Helical" evidence="6">
    <location>
        <begin position="207"/>
        <end position="226"/>
    </location>
</feature>
<evidence type="ECO:0000256" key="1">
    <source>
        <dbReference type="ARBA" id="ARBA00004141"/>
    </source>
</evidence>
<sequence>MSPAPHTQHVHADAIAIASSKGHHGLAFWPPPSDHPDDPLRWPRWMKIVALVAVSLSNFTANFAGSGFSVAEQILMQQFQKNHSQVNSLLTFNFLLLGIGNLFWVPMSTKFGKRPIMLISMAMLFAILIWTAKAQTFNSLLAARCLSGFASSAGESIVPGIVSDMFFIHERATMLSIYVVLTAGASAVGPLVGAFVVSYSPGTWRDFSWVCAALAGFNLLLMFFLYPESSFKRPNSAHGAHSTQDRTIEKLDKEDDRPSFEYNEQSDVEVGGVQSFANAEVKWTKIWTSFIKYDTSIGLPVAFLRAIILVACPNVLWTIFVYGSSLAAQIILM</sequence>
<keyword evidence="4 6" id="KW-0472">Membrane</keyword>
<dbReference type="OrthoDB" id="2585655at2759"/>
<comment type="subcellular location">
    <subcellularLocation>
        <location evidence="1">Membrane</location>
        <topology evidence="1">Multi-pass membrane protein</topology>
    </subcellularLocation>
</comment>
<protein>
    <submittedName>
        <fullName evidence="8">Putative mfs transporter</fullName>
    </submittedName>
</protein>
<dbReference type="AlphaFoldDB" id="A0A0G2GMI7"/>
<dbReference type="Pfam" id="PF07690">
    <property type="entry name" value="MFS_1"/>
    <property type="match status" value="1"/>
</dbReference>
<evidence type="ECO:0000313" key="9">
    <source>
        <dbReference type="Proteomes" id="UP000053317"/>
    </source>
</evidence>
<evidence type="ECO:0000256" key="2">
    <source>
        <dbReference type="ARBA" id="ARBA00022692"/>
    </source>
</evidence>
<dbReference type="GO" id="GO:0005886">
    <property type="term" value="C:plasma membrane"/>
    <property type="evidence" value="ECO:0007669"/>
    <property type="project" value="TreeGrafter"/>
</dbReference>
<dbReference type="Proteomes" id="UP000053317">
    <property type="component" value="Unassembled WGS sequence"/>
</dbReference>
<dbReference type="Gene3D" id="1.20.1250.20">
    <property type="entry name" value="MFS general substrate transporter like domains"/>
    <property type="match status" value="1"/>
</dbReference>
<dbReference type="InterPro" id="IPR011701">
    <property type="entry name" value="MFS"/>
</dbReference>
<dbReference type="InterPro" id="IPR020846">
    <property type="entry name" value="MFS_dom"/>
</dbReference>
<feature type="region of interest" description="Disordered" evidence="5">
    <location>
        <begin position="234"/>
        <end position="258"/>
    </location>
</feature>
<keyword evidence="9" id="KW-1185">Reference proteome</keyword>
<organism evidence="8 9">
    <name type="scientific">Phaeomoniella chlamydospora</name>
    <name type="common">Phaeoacremonium chlamydosporum</name>
    <dbReference type="NCBI Taxonomy" id="158046"/>
    <lineage>
        <taxon>Eukaryota</taxon>
        <taxon>Fungi</taxon>
        <taxon>Dikarya</taxon>
        <taxon>Ascomycota</taxon>
        <taxon>Pezizomycotina</taxon>
        <taxon>Eurotiomycetes</taxon>
        <taxon>Chaetothyriomycetidae</taxon>
        <taxon>Phaeomoniellales</taxon>
        <taxon>Phaeomoniellaceae</taxon>
        <taxon>Phaeomoniella</taxon>
    </lineage>
</organism>
<feature type="transmembrane region" description="Helical" evidence="6">
    <location>
        <begin position="116"/>
        <end position="132"/>
    </location>
</feature>